<protein>
    <recommendedName>
        <fullName evidence="1">DUF2272 domain-containing protein</fullName>
    </recommendedName>
</protein>
<dbReference type="AlphaFoldDB" id="A0A2S6NB60"/>
<reference evidence="2 3" key="1">
    <citation type="journal article" date="2018" name="Arch. Microbiol.">
        <title>New insights into the metabolic potential of the phototrophic purple bacterium Rhodopila globiformis DSM 161(T) from its draft genome sequence and evidence for a vanadium-dependent nitrogenase.</title>
        <authorList>
            <person name="Imhoff J.F."/>
            <person name="Rahn T."/>
            <person name="Kunzel S."/>
            <person name="Neulinger S.C."/>
        </authorList>
    </citation>
    <scope>NUCLEOTIDE SEQUENCE [LARGE SCALE GENOMIC DNA]</scope>
    <source>
        <strain evidence="2 3">DSM 161</strain>
    </source>
</reference>
<feature type="domain" description="DUF2272" evidence="1">
    <location>
        <begin position="89"/>
        <end position="277"/>
    </location>
</feature>
<gene>
    <name evidence="2" type="ORF">CCS01_16610</name>
</gene>
<dbReference type="EMBL" id="NHRY01000182">
    <property type="protein sequence ID" value="PPQ31837.1"/>
    <property type="molecule type" value="Genomic_DNA"/>
</dbReference>
<accession>A0A2S6NB60</accession>
<organism evidence="2 3">
    <name type="scientific">Rhodopila globiformis</name>
    <name type="common">Rhodopseudomonas globiformis</name>
    <dbReference type="NCBI Taxonomy" id="1071"/>
    <lineage>
        <taxon>Bacteria</taxon>
        <taxon>Pseudomonadati</taxon>
        <taxon>Pseudomonadota</taxon>
        <taxon>Alphaproteobacteria</taxon>
        <taxon>Acetobacterales</taxon>
        <taxon>Acetobacteraceae</taxon>
        <taxon>Rhodopila</taxon>
    </lineage>
</organism>
<dbReference type="RefSeq" id="WP_104519939.1">
    <property type="nucleotide sequence ID" value="NZ_NHRY01000182.1"/>
</dbReference>
<dbReference type="OrthoDB" id="8836344at2"/>
<evidence type="ECO:0000313" key="2">
    <source>
        <dbReference type="EMBL" id="PPQ31837.1"/>
    </source>
</evidence>
<name>A0A2S6NB60_RHOGL</name>
<evidence type="ECO:0000259" key="1">
    <source>
        <dbReference type="Pfam" id="PF10030"/>
    </source>
</evidence>
<comment type="caution">
    <text evidence="2">The sequence shown here is derived from an EMBL/GenBank/DDBJ whole genome shotgun (WGS) entry which is preliminary data.</text>
</comment>
<dbReference type="Pfam" id="PF10030">
    <property type="entry name" value="DUF2272"/>
    <property type="match status" value="1"/>
</dbReference>
<sequence length="295" mass="32445">MNPEHRATNRLPWPGIRRAARLALLPILFLLTACMGKPMPDAHVPPFAKVPFQPFSRQAVVAIALREWRLFGRTMADPEAEADRTIKPEREQGLWQRVGEYWWLGLNAGSAESDWTGKHDGHGVVFPPDMDGDYAWSAAFVSYVMRIAGAGRRFPYSADHADYINAAKKMTLGQATGWLVAAERVQDYAPRPGDLVCFGRGAARGLRYEDLPTPGLFTSHCDIVVDTSVPGRIAVIGGNVQDSVTMNYVPVTADGKLAAPEGVVLDTRFPWMTVLRLLVDEEGPAHVAAADQARR</sequence>
<evidence type="ECO:0000313" key="3">
    <source>
        <dbReference type="Proteomes" id="UP000239724"/>
    </source>
</evidence>
<dbReference type="Proteomes" id="UP000239724">
    <property type="component" value="Unassembled WGS sequence"/>
</dbReference>
<dbReference type="InterPro" id="IPR019262">
    <property type="entry name" value="DUF2272"/>
</dbReference>
<proteinExistence type="predicted"/>
<dbReference type="PROSITE" id="PS51257">
    <property type="entry name" value="PROKAR_LIPOPROTEIN"/>
    <property type="match status" value="1"/>
</dbReference>
<keyword evidence="3" id="KW-1185">Reference proteome</keyword>